<evidence type="ECO:0000313" key="1">
    <source>
        <dbReference type="EMBL" id="WYW18706.1"/>
    </source>
</evidence>
<organism evidence="1 2">
    <name type="scientific">Amycolatopsis coloradensis</name>
    <dbReference type="NCBI Taxonomy" id="76021"/>
    <lineage>
        <taxon>Bacteria</taxon>
        <taxon>Bacillati</taxon>
        <taxon>Actinomycetota</taxon>
        <taxon>Actinomycetes</taxon>
        <taxon>Pseudonocardiales</taxon>
        <taxon>Pseudonocardiaceae</taxon>
        <taxon>Amycolatopsis</taxon>
    </lineage>
</organism>
<dbReference type="EMBL" id="CP150484">
    <property type="protein sequence ID" value="WYW18706.1"/>
    <property type="molecule type" value="Genomic_DNA"/>
</dbReference>
<accession>A0ACD5BH65</accession>
<keyword evidence="2" id="KW-1185">Reference proteome</keyword>
<gene>
    <name evidence="1" type="ORF">LCL61_24480</name>
</gene>
<sequence>MADHLPLANYDELPAGTLQHRIRALTEPQLRELIDYEQEQGGRTRVLELLRARLDEVVAGAEPSGGNQDVTPEVSGGRGGSPVREATAAEPGTPLRHGQSDQTASRGRP</sequence>
<reference evidence="1" key="1">
    <citation type="submission" date="2023-10" db="EMBL/GenBank/DDBJ databases">
        <title>Whole genome sequencing of actinobacterial strain Amycolatopsis sp. (BCA-696) identifies the underlying plant growth-promoting genes.</title>
        <authorList>
            <person name="Gandham P."/>
            <person name="Vadla N."/>
            <person name="Saji A."/>
            <person name="Srinivas V."/>
            <person name="Ruperao P."/>
            <person name="Selvanayagam S."/>
            <person name="Saxena R.K."/>
            <person name="Rathore A."/>
            <person name="Gopalakrishnan S."/>
            <person name="Thakur V."/>
        </authorList>
    </citation>
    <scope>NUCLEOTIDE SEQUENCE</scope>
    <source>
        <strain evidence="1">BCA-696</strain>
    </source>
</reference>
<name>A0ACD5BH65_9PSEU</name>
<dbReference type="Proteomes" id="UP001456344">
    <property type="component" value="Chromosome"/>
</dbReference>
<evidence type="ECO:0000313" key="2">
    <source>
        <dbReference type="Proteomes" id="UP001456344"/>
    </source>
</evidence>
<protein>
    <submittedName>
        <fullName evidence="1">Uncharacterized protein</fullName>
    </submittedName>
</protein>
<proteinExistence type="predicted"/>